<keyword evidence="1" id="KW-0732">Signal</keyword>
<feature type="signal peptide" evidence="1">
    <location>
        <begin position="1"/>
        <end position="20"/>
    </location>
</feature>
<gene>
    <name evidence="2" type="ORF">BDD21_3364</name>
</gene>
<accession>A0A495VAV5</accession>
<proteinExistence type="predicted"/>
<organism evidence="2 3">
    <name type="scientific">Thiocapsa rosea</name>
    <dbReference type="NCBI Taxonomy" id="69360"/>
    <lineage>
        <taxon>Bacteria</taxon>
        <taxon>Pseudomonadati</taxon>
        <taxon>Pseudomonadota</taxon>
        <taxon>Gammaproteobacteria</taxon>
        <taxon>Chromatiales</taxon>
        <taxon>Chromatiaceae</taxon>
        <taxon>Thiocapsa</taxon>
    </lineage>
</organism>
<dbReference type="EMBL" id="RBXL01000001">
    <property type="protein sequence ID" value="RKT45880.1"/>
    <property type="molecule type" value="Genomic_DNA"/>
</dbReference>
<name>A0A495VAV5_9GAMM</name>
<reference evidence="2 3" key="1">
    <citation type="submission" date="2018-10" db="EMBL/GenBank/DDBJ databases">
        <title>Genomic Encyclopedia of Archaeal and Bacterial Type Strains, Phase II (KMG-II): from individual species to whole genera.</title>
        <authorList>
            <person name="Goeker M."/>
        </authorList>
    </citation>
    <scope>NUCLEOTIDE SEQUENCE [LARGE SCALE GENOMIC DNA]</scope>
    <source>
        <strain evidence="2 3">DSM 235</strain>
    </source>
</reference>
<protein>
    <submittedName>
        <fullName evidence="2">Uncharacterized protein</fullName>
    </submittedName>
</protein>
<feature type="chain" id="PRO_5019847087" evidence="1">
    <location>
        <begin position="21"/>
        <end position="117"/>
    </location>
</feature>
<dbReference type="AlphaFoldDB" id="A0A495VAV5"/>
<comment type="caution">
    <text evidence="2">The sequence shown here is derived from an EMBL/GenBank/DDBJ whole genome shotgun (WGS) entry which is preliminary data.</text>
</comment>
<evidence type="ECO:0000313" key="3">
    <source>
        <dbReference type="Proteomes" id="UP000274556"/>
    </source>
</evidence>
<evidence type="ECO:0000313" key="2">
    <source>
        <dbReference type="EMBL" id="RKT45880.1"/>
    </source>
</evidence>
<evidence type="ECO:0000256" key="1">
    <source>
        <dbReference type="SAM" id="SignalP"/>
    </source>
</evidence>
<dbReference type="Proteomes" id="UP000274556">
    <property type="component" value="Unassembled WGS sequence"/>
</dbReference>
<dbReference type="RefSeq" id="WP_170164787.1">
    <property type="nucleotide sequence ID" value="NZ_RBXL01000001.1"/>
</dbReference>
<sequence>MKSKLLILIATLIASPVVMSDTNPLALDLDRSVAHDRTFATQAGHDWYEQQRRITAELEAEHLLAKLHEGVVTRNGEFDSIEFAQIANALVDPRVMDLLETSAYYEAVFQGRVAILN</sequence>
<keyword evidence="3" id="KW-1185">Reference proteome</keyword>